<accession>A0ACC0FZ84</accession>
<evidence type="ECO:0000313" key="1">
    <source>
        <dbReference type="EMBL" id="KAI7994168.1"/>
    </source>
</evidence>
<name>A0ACC0FZ84_9ERIC</name>
<organism evidence="1 2">
    <name type="scientific">Camellia lanceoleosa</name>
    <dbReference type="NCBI Taxonomy" id="1840588"/>
    <lineage>
        <taxon>Eukaryota</taxon>
        <taxon>Viridiplantae</taxon>
        <taxon>Streptophyta</taxon>
        <taxon>Embryophyta</taxon>
        <taxon>Tracheophyta</taxon>
        <taxon>Spermatophyta</taxon>
        <taxon>Magnoliopsida</taxon>
        <taxon>eudicotyledons</taxon>
        <taxon>Gunneridae</taxon>
        <taxon>Pentapetalae</taxon>
        <taxon>asterids</taxon>
        <taxon>Ericales</taxon>
        <taxon>Theaceae</taxon>
        <taxon>Camellia</taxon>
    </lineage>
</organism>
<dbReference type="Proteomes" id="UP001060215">
    <property type="component" value="Chromosome 12"/>
</dbReference>
<reference evidence="1 2" key="1">
    <citation type="journal article" date="2022" name="Plant J.">
        <title>Chromosome-level genome of Camellia lanceoleosa provides a valuable resource for understanding genome evolution and self-incompatibility.</title>
        <authorList>
            <person name="Gong W."/>
            <person name="Xiao S."/>
            <person name="Wang L."/>
            <person name="Liao Z."/>
            <person name="Chang Y."/>
            <person name="Mo W."/>
            <person name="Hu G."/>
            <person name="Li W."/>
            <person name="Zhao G."/>
            <person name="Zhu H."/>
            <person name="Hu X."/>
            <person name="Ji K."/>
            <person name="Xiang X."/>
            <person name="Song Q."/>
            <person name="Yuan D."/>
            <person name="Jin S."/>
            <person name="Zhang L."/>
        </authorList>
    </citation>
    <scope>NUCLEOTIDE SEQUENCE [LARGE SCALE GENOMIC DNA]</scope>
    <source>
        <strain evidence="1">SQ_2022a</strain>
    </source>
</reference>
<proteinExistence type="predicted"/>
<gene>
    <name evidence="1" type="ORF">LOK49_LG11G02726</name>
</gene>
<evidence type="ECO:0000313" key="2">
    <source>
        <dbReference type="Proteomes" id="UP001060215"/>
    </source>
</evidence>
<sequence>MPAAADSSVFRSFVDLQIQQNTVPKLEDFLGRESSSLVGYSHSTSLSTSSQSPPRSSHLCLLPPVPPRTSTQSLEVLAISRSPTQHWIEVTIETPRNRKMRALAENAEGSWVGDESSGEEEAASLNASVAFHSENGGHGEAF</sequence>
<protein>
    <submittedName>
        <fullName evidence="1">Uncharacterized protein</fullName>
    </submittedName>
</protein>
<comment type="caution">
    <text evidence="1">The sequence shown here is derived from an EMBL/GenBank/DDBJ whole genome shotgun (WGS) entry which is preliminary data.</text>
</comment>
<dbReference type="EMBL" id="CM045769">
    <property type="protein sequence ID" value="KAI7994168.1"/>
    <property type="molecule type" value="Genomic_DNA"/>
</dbReference>
<keyword evidence="2" id="KW-1185">Reference proteome</keyword>